<evidence type="ECO:0000256" key="4">
    <source>
        <dbReference type="PIRSR" id="PIRSR000097-1"/>
    </source>
</evidence>
<organism evidence="9 10">
    <name type="scientific">Paenibacillus sophorae</name>
    <dbReference type="NCBI Taxonomy" id="1333845"/>
    <lineage>
        <taxon>Bacteria</taxon>
        <taxon>Bacillati</taxon>
        <taxon>Bacillota</taxon>
        <taxon>Bacilli</taxon>
        <taxon>Bacillales</taxon>
        <taxon>Paenibacillaceae</taxon>
        <taxon>Paenibacillus</taxon>
    </lineage>
</organism>
<dbReference type="GO" id="GO:0016616">
    <property type="term" value="F:oxidoreductase activity, acting on the CH-OH group of donors, NAD or NADP as acceptor"/>
    <property type="evidence" value="ECO:0007669"/>
    <property type="project" value="UniProtKB-ARBA"/>
</dbReference>
<dbReference type="InterPro" id="IPR036812">
    <property type="entry name" value="NAD(P)_OxRdtase_dom_sf"/>
</dbReference>
<dbReference type="PROSITE" id="PS00062">
    <property type="entry name" value="ALDOKETO_REDUCTASE_2"/>
    <property type="match status" value="1"/>
</dbReference>
<dbReference type="OrthoDB" id="9804790at2"/>
<evidence type="ECO:0000313" key="10">
    <source>
        <dbReference type="Proteomes" id="UP000198809"/>
    </source>
</evidence>
<evidence type="ECO:0000256" key="2">
    <source>
        <dbReference type="ARBA" id="ARBA00022857"/>
    </source>
</evidence>
<dbReference type="Pfam" id="PF00248">
    <property type="entry name" value="Aldo_ket_red"/>
    <property type="match status" value="1"/>
</dbReference>
<feature type="active site" description="Proton donor" evidence="4">
    <location>
        <position position="49"/>
    </location>
</feature>
<dbReference type="Proteomes" id="UP000683429">
    <property type="component" value="Chromosome"/>
</dbReference>
<feature type="binding site" evidence="5">
    <location>
        <position position="107"/>
    </location>
    <ligand>
        <name>substrate</name>
    </ligand>
</feature>
<dbReference type="SUPFAM" id="SSF51430">
    <property type="entry name" value="NAD(P)-linked oxidoreductase"/>
    <property type="match status" value="1"/>
</dbReference>
<evidence type="ECO:0000313" key="8">
    <source>
        <dbReference type="EMBL" id="QWU16730.1"/>
    </source>
</evidence>
<keyword evidence="3" id="KW-0560">Oxidoreductase</keyword>
<dbReference type="PANTHER" id="PTHR43827">
    <property type="entry name" value="2,5-DIKETO-D-GLUCONIC ACID REDUCTASE"/>
    <property type="match status" value="1"/>
</dbReference>
<comment type="similarity">
    <text evidence="1">Belongs to the aldo/keto reductase family.</text>
</comment>
<dbReference type="Gene3D" id="3.20.20.100">
    <property type="entry name" value="NADP-dependent oxidoreductase domain"/>
    <property type="match status" value="1"/>
</dbReference>
<dbReference type="AlphaFoldDB" id="A0A1H8SE54"/>
<dbReference type="FunFam" id="3.20.20.100:FF:000015">
    <property type="entry name" value="Oxidoreductase, aldo/keto reductase family"/>
    <property type="match status" value="1"/>
</dbReference>
<dbReference type="EMBL" id="CP076607">
    <property type="protein sequence ID" value="QWU16730.1"/>
    <property type="molecule type" value="Genomic_DNA"/>
</dbReference>
<dbReference type="InterPro" id="IPR020471">
    <property type="entry name" value="AKR"/>
</dbReference>
<name>A0A1H8SE54_9BACL</name>
<accession>A0A1H8SE54</accession>
<dbReference type="Proteomes" id="UP000198809">
    <property type="component" value="Unassembled WGS sequence"/>
</dbReference>
<dbReference type="InterPro" id="IPR023210">
    <property type="entry name" value="NADP_OxRdtase_dom"/>
</dbReference>
<dbReference type="STRING" id="1333845.SAMN04487895_111156"/>
<keyword evidence="11" id="KW-1185">Reference proteome</keyword>
<sequence>MNYFILNNGMKIPVLGFGVWNLKDTEQCKSILNSAIQAGYRLIDTASAYLNETAVGEAIKESGVKRYELFVTSKLWVQDTGYEKTKEAFERTLQRLGLDYLDMYLIHWPYGDIAGSWKAMEELYHEGKIKAIGVSNFSIGEMQNLLEIASVKPVVNQVECHPLFQQKELRAFLKENEIYLDAWFPLGSGNKDLLEHPQLKPIADKYGKENAQIILRWHMQEGAIALPKSTKPERIASNFAIWDFELTEQEMNVIRSIDTNKRLSNNPEDEEVKKKITSWVLDI</sequence>
<evidence type="ECO:0000259" key="7">
    <source>
        <dbReference type="Pfam" id="PF00248"/>
    </source>
</evidence>
<feature type="domain" description="NADP-dependent oxidoreductase" evidence="7">
    <location>
        <begin position="15"/>
        <end position="258"/>
    </location>
</feature>
<dbReference type="InterPro" id="IPR018170">
    <property type="entry name" value="Aldo/ket_reductase_CS"/>
</dbReference>
<evidence type="ECO:0000256" key="1">
    <source>
        <dbReference type="ARBA" id="ARBA00007905"/>
    </source>
</evidence>
<dbReference type="CDD" id="cd19133">
    <property type="entry name" value="AKR_AKR5F1"/>
    <property type="match status" value="1"/>
</dbReference>
<gene>
    <name evidence="8" type="ORF">KP014_05800</name>
    <name evidence="9" type="ORF">SAMN04487895_111156</name>
</gene>
<dbReference type="PROSITE" id="PS00798">
    <property type="entry name" value="ALDOKETO_REDUCTASE_1"/>
    <property type="match status" value="1"/>
</dbReference>
<dbReference type="PRINTS" id="PR00069">
    <property type="entry name" value="ALDKETRDTASE"/>
</dbReference>
<reference evidence="8 11" key="2">
    <citation type="submission" date="2021-06" db="EMBL/GenBank/DDBJ databases">
        <title>Whole genome sequence of Paenibacillus sophorae DSM23020 for comparative genomics.</title>
        <authorList>
            <person name="Kim M.-J."/>
            <person name="Lee G."/>
            <person name="Shin J.-H."/>
        </authorList>
    </citation>
    <scope>NUCLEOTIDE SEQUENCE [LARGE SCALE GENOMIC DNA]</scope>
    <source>
        <strain evidence="8 11">DSM 23020</strain>
    </source>
</reference>
<reference evidence="9 10" key="1">
    <citation type="submission" date="2016-10" db="EMBL/GenBank/DDBJ databases">
        <authorList>
            <person name="de Groot N.N."/>
        </authorList>
    </citation>
    <scope>NUCLEOTIDE SEQUENCE [LARGE SCALE GENOMIC DNA]</scope>
    <source>
        <strain evidence="9 10">CGMCC 1.10238</strain>
    </source>
</reference>
<dbReference type="RefSeq" id="WP_036592612.1">
    <property type="nucleotide sequence ID" value="NZ_CP076607.1"/>
</dbReference>
<keyword evidence="2" id="KW-0521">NADP</keyword>
<dbReference type="PIRSF" id="PIRSF000097">
    <property type="entry name" value="AKR"/>
    <property type="match status" value="1"/>
</dbReference>
<evidence type="ECO:0000313" key="11">
    <source>
        <dbReference type="Proteomes" id="UP000683429"/>
    </source>
</evidence>
<dbReference type="PROSITE" id="PS00063">
    <property type="entry name" value="ALDOKETO_REDUCTASE_3"/>
    <property type="match status" value="1"/>
</dbReference>
<feature type="site" description="Lowers pKa of active site Tyr" evidence="6">
    <location>
        <position position="74"/>
    </location>
</feature>
<dbReference type="EMBL" id="FODH01000011">
    <property type="protein sequence ID" value="SEO77329.1"/>
    <property type="molecule type" value="Genomic_DNA"/>
</dbReference>
<evidence type="ECO:0000256" key="5">
    <source>
        <dbReference type="PIRSR" id="PIRSR000097-2"/>
    </source>
</evidence>
<protein>
    <submittedName>
        <fullName evidence="9">Aldo/keto reductase</fullName>
    </submittedName>
</protein>
<proteinExistence type="inferred from homology"/>
<evidence type="ECO:0000256" key="3">
    <source>
        <dbReference type="ARBA" id="ARBA00023002"/>
    </source>
</evidence>
<evidence type="ECO:0000313" key="9">
    <source>
        <dbReference type="EMBL" id="SEO77329.1"/>
    </source>
</evidence>
<evidence type="ECO:0000256" key="6">
    <source>
        <dbReference type="PIRSR" id="PIRSR000097-3"/>
    </source>
</evidence>
<dbReference type="PANTHER" id="PTHR43827:SF3">
    <property type="entry name" value="NADP-DEPENDENT OXIDOREDUCTASE DOMAIN-CONTAINING PROTEIN"/>
    <property type="match status" value="1"/>
</dbReference>